<name>A0A3M5TG02_9PSED</name>
<dbReference type="GO" id="GO:0006310">
    <property type="term" value="P:DNA recombination"/>
    <property type="evidence" value="ECO:0007669"/>
    <property type="project" value="UniProtKB-KW"/>
</dbReference>
<accession>A0A3M5TG02</accession>
<reference evidence="2 3" key="1">
    <citation type="submission" date="2018-08" db="EMBL/GenBank/DDBJ databases">
        <title>Recombination of ecologically and evolutionarily significant loci maintains genetic cohesion in the Pseudomonas syringae species complex.</title>
        <authorList>
            <person name="Dillon M."/>
            <person name="Thakur S."/>
            <person name="Almeida R.N.D."/>
            <person name="Weir B.S."/>
            <person name="Guttman D.S."/>
        </authorList>
    </citation>
    <scope>NUCLEOTIDE SEQUENCE [LARGE SCALE GENOMIC DNA]</scope>
    <source>
        <strain evidence="2 3">ICMP 2732</strain>
    </source>
</reference>
<dbReference type="GO" id="GO:0003677">
    <property type="term" value="F:DNA binding"/>
    <property type="evidence" value="ECO:0007669"/>
    <property type="project" value="InterPro"/>
</dbReference>
<evidence type="ECO:0000313" key="3">
    <source>
        <dbReference type="Proteomes" id="UP000281350"/>
    </source>
</evidence>
<comment type="caution">
    <text evidence="2">The sequence shown here is derived from an EMBL/GenBank/DDBJ whole genome shotgun (WGS) entry which is preliminary data.</text>
</comment>
<evidence type="ECO:0000256" key="1">
    <source>
        <dbReference type="ARBA" id="ARBA00023172"/>
    </source>
</evidence>
<dbReference type="AlphaFoldDB" id="A0A3M5TG02"/>
<dbReference type="InterPro" id="IPR011010">
    <property type="entry name" value="DNA_brk_join_enz"/>
</dbReference>
<gene>
    <name evidence="2" type="ORF">ALQ36_05197</name>
</gene>
<evidence type="ECO:0000313" key="2">
    <source>
        <dbReference type="EMBL" id="RMO78279.1"/>
    </source>
</evidence>
<dbReference type="InterPro" id="IPR013762">
    <property type="entry name" value="Integrase-like_cat_sf"/>
</dbReference>
<dbReference type="GO" id="GO:0015074">
    <property type="term" value="P:DNA integration"/>
    <property type="evidence" value="ECO:0007669"/>
    <property type="project" value="InterPro"/>
</dbReference>
<keyword evidence="1" id="KW-0233">DNA recombination</keyword>
<dbReference type="Gene3D" id="1.10.443.10">
    <property type="entry name" value="Intergrase catalytic core"/>
    <property type="match status" value="1"/>
</dbReference>
<protein>
    <submittedName>
        <fullName evidence="2">Phage integrase protein</fullName>
    </submittedName>
</protein>
<dbReference type="EMBL" id="RBPY01000087">
    <property type="protein sequence ID" value="RMO78279.1"/>
    <property type="molecule type" value="Genomic_DNA"/>
</dbReference>
<sequence>MAKVAAFLSRLEQDRAANLSLLVSKAQMLGMLGFESIVWAEPKWMFTAGPMTVLSAKRSGAPSIYFRHAPNIGALPLEGDWESAAKSLFCLRAHRSNQKISNHQTFVTAISYISHCVGGNKRLLSRLMPEDLDSACRLISEHYQESTAYNLHKAINEFAAHCDANQLCNVRFEYKYSGLKRPANAGGVSQKRLDAPENLEQTAGDRIIDLEVFKLIGLLYQNVPTGHKYRMYILMLVMLACVGRRYSEIATLPVQLVGADSEGRRYLRYFLMKTSKGDNAHPIDKVWLPTDSVTIVEDVASELTDITQAARSTAEVMRATGGPDLRWIEPYADDHRFYIADLEELGFSFNMLRPNGWLTTNGYTFPDPDKLTVQGIRPAKPSRFTTKQGLIAYCQSTFDPRLNDPVRIATTNRSYYQEDLFFIRYQGMSSGAVSVCVVTSVTHSMFTTFLRDHLEPLAAEYGEGSVKADFSSHDFRHTINTLLNDGGMSDYVQTKWFGRKYANDTKAYQHTSREKRALIYQEKIREGKIGGVVADNYIRLPVEYKEAYLKAKITGVHELGTGMCTRNLSQSPCPNHLECHAKCSDFSWERDNDAKKAGVVRAFEVEVVQYENAVAKSQSNRQGESHQWMAHSEKKIETLTAMLGDFEIDAEAIKKNALGARS</sequence>
<organism evidence="2 3">
    <name type="scientific">Pseudomonas syringae pv. primulae</name>
    <dbReference type="NCBI Taxonomy" id="251707"/>
    <lineage>
        <taxon>Bacteria</taxon>
        <taxon>Pseudomonadati</taxon>
        <taxon>Pseudomonadota</taxon>
        <taxon>Gammaproteobacteria</taxon>
        <taxon>Pseudomonadales</taxon>
        <taxon>Pseudomonadaceae</taxon>
        <taxon>Pseudomonas</taxon>
    </lineage>
</organism>
<dbReference type="SUPFAM" id="SSF56349">
    <property type="entry name" value="DNA breaking-rejoining enzymes"/>
    <property type="match status" value="1"/>
</dbReference>
<dbReference type="RefSeq" id="WP_122279693.1">
    <property type="nucleotide sequence ID" value="NZ_RBPY01000087.1"/>
</dbReference>
<proteinExistence type="predicted"/>
<dbReference type="Proteomes" id="UP000281350">
    <property type="component" value="Unassembled WGS sequence"/>
</dbReference>